<dbReference type="GO" id="GO:0006508">
    <property type="term" value="P:proteolysis"/>
    <property type="evidence" value="ECO:0007669"/>
    <property type="project" value="UniProtKB-KW"/>
</dbReference>
<dbReference type="NCBIfam" id="NF002669">
    <property type="entry name" value="PRK02391.1"/>
    <property type="match status" value="1"/>
</dbReference>
<evidence type="ECO:0000313" key="14">
    <source>
        <dbReference type="Proteomes" id="UP000241848"/>
    </source>
</evidence>
<feature type="binding site" evidence="11">
    <location>
        <position position="223"/>
    </location>
    <ligand>
        <name>Zn(2+)</name>
        <dbReference type="ChEBI" id="CHEBI:29105"/>
        <note>catalytic</note>
    </ligand>
</feature>
<feature type="domain" description="Peptidase M48" evidence="12">
    <location>
        <begin position="77"/>
        <end position="299"/>
    </location>
</feature>
<dbReference type="Pfam" id="PF01435">
    <property type="entry name" value="Peptidase_M48"/>
    <property type="match status" value="1"/>
</dbReference>
<reference evidence="13 14" key="1">
    <citation type="journal article" date="2014" name="BMC Genomics">
        <title>Comparison of environmental and isolate Sulfobacillus genomes reveals diverse carbon, sulfur, nitrogen, and hydrogen metabolisms.</title>
        <authorList>
            <person name="Justice N.B."/>
            <person name="Norman A."/>
            <person name="Brown C.T."/>
            <person name="Singh A."/>
            <person name="Thomas B.C."/>
            <person name="Banfield J.F."/>
        </authorList>
    </citation>
    <scope>NUCLEOTIDE SEQUENCE [LARGE SCALE GENOMIC DNA]</scope>
    <source>
        <strain evidence="13">AMDSBA3</strain>
    </source>
</reference>
<comment type="similarity">
    <text evidence="1 11">Belongs to the peptidase M48B family.</text>
</comment>
<dbReference type="GO" id="GO:0005886">
    <property type="term" value="C:plasma membrane"/>
    <property type="evidence" value="ECO:0007669"/>
    <property type="project" value="UniProtKB-SubCell"/>
</dbReference>
<keyword evidence="3 11" id="KW-0645">Protease</keyword>
<feature type="transmembrane region" description="Helical" evidence="11">
    <location>
        <begin position="154"/>
        <end position="176"/>
    </location>
</feature>
<keyword evidence="4 11" id="KW-0812">Transmembrane</keyword>
<dbReference type="EC" id="3.4.24.-" evidence="11"/>
<evidence type="ECO:0000256" key="10">
    <source>
        <dbReference type="ARBA" id="ARBA00023136"/>
    </source>
</evidence>
<protein>
    <recommendedName>
        <fullName evidence="11">Protease HtpX homolog</fullName>
        <ecNumber evidence="11">3.4.24.-</ecNumber>
    </recommendedName>
</protein>
<dbReference type="InterPro" id="IPR050083">
    <property type="entry name" value="HtpX_protease"/>
</dbReference>
<dbReference type="InterPro" id="IPR001915">
    <property type="entry name" value="Peptidase_M48"/>
</dbReference>
<keyword evidence="9 11" id="KW-0482">Metalloprotease</keyword>
<dbReference type="AlphaFoldDB" id="A0A2T2WK45"/>
<comment type="caution">
    <text evidence="13">The sequence shown here is derived from an EMBL/GenBank/DDBJ whole genome shotgun (WGS) entry which is preliminary data.</text>
</comment>
<feature type="transmembrane region" description="Helical" evidence="11">
    <location>
        <begin position="21"/>
        <end position="38"/>
    </location>
</feature>
<keyword evidence="2 11" id="KW-1003">Cell membrane</keyword>
<keyword evidence="6 11" id="KW-0378">Hydrolase</keyword>
<evidence type="ECO:0000313" key="13">
    <source>
        <dbReference type="EMBL" id="PSR22602.1"/>
    </source>
</evidence>
<dbReference type="CDD" id="cd07327">
    <property type="entry name" value="M48B_HtpX_like"/>
    <property type="match status" value="1"/>
</dbReference>
<evidence type="ECO:0000256" key="6">
    <source>
        <dbReference type="ARBA" id="ARBA00022801"/>
    </source>
</evidence>
<name>A0A2T2WK45_9FIRM</name>
<evidence type="ECO:0000256" key="2">
    <source>
        <dbReference type="ARBA" id="ARBA00022475"/>
    </source>
</evidence>
<keyword evidence="5 11" id="KW-0479">Metal-binding</keyword>
<dbReference type="Gene3D" id="3.30.2010.10">
    <property type="entry name" value="Metalloproteases ('zincins'), catalytic domain"/>
    <property type="match status" value="1"/>
</dbReference>
<keyword evidence="7 11" id="KW-0862">Zinc</keyword>
<proteinExistence type="inferred from homology"/>
<dbReference type="GO" id="GO:0008270">
    <property type="term" value="F:zinc ion binding"/>
    <property type="evidence" value="ECO:0007669"/>
    <property type="project" value="UniProtKB-UniRule"/>
</dbReference>
<evidence type="ECO:0000256" key="4">
    <source>
        <dbReference type="ARBA" id="ARBA00022692"/>
    </source>
</evidence>
<dbReference type="PANTHER" id="PTHR43221:SF2">
    <property type="entry name" value="PROTEASE HTPX HOMOLOG"/>
    <property type="match status" value="1"/>
</dbReference>
<comment type="subcellular location">
    <subcellularLocation>
        <location evidence="11">Cell membrane</location>
        <topology evidence="11">Multi-pass membrane protein</topology>
    </subcellularLocation>
</comment>
<feature type="active site" evidence="11">
    <location>
        <position position="145"/>
    </location>
</feature>
<keyword evidence="8 11" id="KW-1133">Transmembrane helix</keyword>
<evidence type="ECO:0000256" key="8">
    <source>
        <dbReference type="ARBA" id="ARBA00022989"/>
    </source>
</evidence>
<feature type="binding site" evidence="11">
    <location>
        <position position="144"/>
    </location>
    <ligand>
        <name>Zn(2+)</name>
        <dbReference type="ChEBI" id="CHEBI:29105"/>
        <note>catalytic</note>
    </ligand>
</feature>
<dbReference type="EMBL" id="PXYV01000014">
    <property type="protein sequence ID" value="PSR22602.1"/>
    <property type="molecule type" value="Genomic_DNA"/>
</dbReference>
<dbReference type="PANTHER" id="PTHR43221">
    <property type="entry name" value="PROTEASE HTPX"/>
    <property type="match status" value="1"/>
</dbReference>
<accession>A0A2T2WK45</accession>
<feature type="binding site" evidence="11">
    <location>
        <position position="148"/>
    </location>
    <ligand>
        <name>Zn(2+)</name>
        <dbReference type="ChEBI" id="CHEBI:29105"/>
        <note>catalytic</note>
    </ligand>
</feature>
<feature type="transmembrane region" description="Helical" evidence="11">
    <location>
        <begin position="196"/>
        <end position="215"/>
    </location>
</feature>
<evidence type="ECO:0000256" key="5">
    <source>
        <dbReference type="ARBA" id="ARBA00022723"/>
    </source>
</evidence>
<evidence type="ECO:0000256" key="1">
    <source>
        <dbReference type="ARBA" id="ARBA00009779"/>
    </source>
</evidence>
<organism evidence="13 14">
    <name type="scientific">Sulfobacillus acidophilus</name>
    <dbReference type="NCBI Taxonomy" id="53633"/>
    <lineage>
        <taxon>Bacteria</taxon>
        <taxon>Bacillati</taxon>
        <taxon>Bacillota</taxon>
        <taxon>Clostridia</taxon>
        <taxon>Eubacteriales</taxon>
        <taxon>Clostridiales Family XVII. Incertae Sedis</taxon>
        <taxon>Sulfobacillus</taxon>
    </lineage>
</organism>
<dbReference type="HAMAP" id="MF_00188">
    <property type="entry name" value="Pept_M48_protease_HtpX"/>
    <property type="match status" value="1"/>
</dbReference>
<evidence type="ECO:0000256" key="9">
    <source>
        <dbReference type="ARBA" id="ARBA00023049"/>
    </source>
</evidence>
<feature type="transmembrane region" description="Helical" evidence="11">
    <location>
        <begin position="44"/>
        <end position="61"/>
    </location>
</feature>
<evidence type="ECO:0000259" key="12">
    <source>
        <dbReference type="Pfam" id="PF01435"/>
    </source>
</evidence>
<dbReference type="Proteomes" id="UP000241848">
    <property type="component" value="Unassembled WGS sequence"/>
</dbReference>
<sequence>MAKSSRPWYGRDFGLSFRMGLTMFLLFALYAAFILILWAVRVPWAILIIVMVIVALSQLFLSDKIVLWSSGARLMGPQEQPELHQIVTRLAQLADLPTPQLAWINTRLPNAFAIGKNPKTAVIAVTRGLVERLNSTEMEAVLAHELTHIKNRDVTVMSLASFFAMVAAFIVQRFFFFGFAMEGDRRNSRSGGGGQAIIIVWLASLIVWAVSYVLIRTLSRYREYAADRGSAILTGHPGYLASALEKIQSGMRMTPTRDLRQAESMNAFFIFPAVRKNSAMEIFSTHPTLEHRLNRLEKLQQQMEKK</sequence>
<dbReference type="InterPro" id="IPR022919">
    <property type="entry name" value="Pept_M48_protease_HtpX"/>
</dbReference>
<evidence type="ECO:0000256" key="11">
    <source>
        <dbReference type="HAMAP-Rule" id="MF_00188"/>
    </source>
</evidence>
<comment type="cofactor">
    <cofactor evidence="11">
        <name>Zn(2+)</name>
        <dbReference type="ChEBI" id="CHEBI:29105"/>
    </cofactor>
    <text evidence="11">Binds 1 zinc ion per subunit.</text>
</comment>
<evidence type="ECO:0000256" key="7">
    <source>
        <dbReference type="ARBA" id="ARBA00022833"/>
    </source>
</evidence>
<gene>
    <name evidence="11" type="primary">htpX</name>
    <name evidence="13" type="ORF">C7B45_05980</name>
</gene>
<dbReference type="GO" id="GO:0004222">
    <property type="term" value="F:metalloendopeptidase activity"/>
    <property type="evidence" value="ECO:0007669"/>
    <property type="project" value="UniProtKB-UniRule"/>
</dbReference>
<keyword evidence="10 11" id="KW-0472">Membrane</keyword>
<evidence type="ECO:0000256" key="3">
    <source>
        <dbReference type="ARBA" id="ARBA00022670"/>
    </source>
</evidence>